<dbReference type="OrthoDB" id="5367584at2759"/>
<feature type="compositionally biased region" description="Polar residues" evidence="2">
    <location>
        <begin position="308"/>
        <end position="326"/>
    </location>
</feature>
<dbReference type="Pfam" id="PF12709">
    <property type="entry name" value="Fungal_TACC"/>
    <property type="match status" value="1"/>
</dbReference>
<dbReference type="AlphaFoldDB" id="A0A1Q8RQB5"/>
<comment type="caution">
    <text evidence="3">The sequence shown here is derived from an EMBL/GenBank/DDBJ whole genome shotgun (WGS) entry which is preliminary data.</text>
</comment>
<feature type="region of interest" description="Disordered" evidence="2">
    <location>
        <begin position="634"/>
        <end position="725"/>
    </location>
</feature>
<organism evidence="3 4">
    <name type="scientific">Colletotrichum chlorophyti</name>
    <dbReference type="NCBI Taxonomy" id="708187"/>
    <lineage>
        <taxon>Eukaryota</taxon>
        <taxon>Fungi</taxon>
        <taxon>Dikarya</taxon>
        <taxon>Ascomycota</taxon>
        <taxon>Pezizomycotina</taxon>
        <taxon>Sordariomycetes</taxon>
        <taxon>Hypocreomycetidae</taxon>
        <taxon>Glomerellales</taxon>
        <taxon>Glomerellaceae</taxon>
        <taxon>Colletotrichum</taxon>
    </lineage>
</organism>
<feature type="compositionally biased region" description="Polar residues" evidence="2">
    <location>
        <begin position="1"/>
        <end position="17"/>
    </location>
</feature>
<sequence length="725" mass="79145">MTPLSPANESRLNSIATNHRETSRASFESYEVHTRTETTTSDGGNESSSDSTSAATNTTISSSHTANVNDSTRDQENMPPSPSSSSPSPPATAGKPQRHSRVMSGTAPSPLKILAGSETAERQSRSPLRKTLISPDKRFPIRVSNPSVESPRAISPPTTRERTVSLEDAMRDNEGLRHAIQIFEDDDDTGFENDDTTANDTSTMSVGDVAEQSDIGNGYEDHSSLGGPDDTMVSAFSAFSAVPNLTMFAKLGQTPTKYANMGGTTPRGRPETVQEQTPRRHSGQESGNTTNLLDFTDSQRFPHKSPSRRGNTSPSRTNPNATPARQMSNLLDFDIPALPTPRSIPTITPRELESLKSNFLSEISSLKASLSGKEAEVLSLKTAVGDAEKRVGESLEQAREERALREQLAEEKEMWEKSSREMEKVLRGVKEEINHSQAEREELESKLAESEARREAAETMAQEAERGLASLRAGKNTDDKPSSPKAGAAATSKEVEIAVERVARELHALYKGKHETKVAALKKSYETRWEKKVRELEIRIEELTDENDRLRRDNTMTRVDPAQAAAEEELKARAVRDSAHIKELSAEVEKLEAVVMSVKDDNNELRHLLAQERVEKGELVQLAEEMMSIQTMAAQEPPKPAPTPAARTPGPPARSHTENFRSSIGRGSGLKAPGSIAARGVHERTGSNGPATKALPRPRPMSEFGPRSGIMSSIEKMGNHRGRGD</sequence>
<proteinExistence type="predicted"/>
<gene>
    <name evidence="3" type="ORF">CCHL11_08450</name>
</gene>
<feature type="compositionally biased region" description="Basic and acidic residues" evidence="2">
    <location>
        <begin position="431"/>
        <end position="457"/>
    </location>
</feature>
<keyword evidence="4" id="KW-1185">Reference proteome</keyword>
<feature type="coiled-coil region" evidence="1">
    <location>
        <begin position="526"/>
        <end position="608"/>
    </location>
</feature>
<dbReference type="InterPro" id="IPR024312">
    <property type="entry name" value="TACC_fungi"/>
</dbReference>
<evidence type="ECO:0000256" key="1">
    <source>
        <dbReference type="SAM" id="Coils"/>
    </source>
</evidence>
<feature type="region of interest" description="Disordered" evidence="2">
    <location>
        <begin position="256"/>
        <end position="326"/>
    </location>
</feature>
<dbReference type="STRING" id="708187.A0A1Q8RQB5"/>
<feature type="region of interest" description="Disordered" evidence="2">
    <location>
        <begin position="1"/>
        <end position="161"/>
    </location>
</feature>
<keyword evidence="1" id="KW-0175">Coiled coil</keyword>
<evidence type="ECO:0000313" key="3">
    <source>
        <dbReference type="EMBL" id="OLN86501.1"/>
    </source>
</evidence>
<feature type="compositionally biased region" description="Low complexity" evidence="2">
    <location>
        <begin position="37"/>
        <end position="65"/>
    </location>
</feature>
<dbReference type="Proteomes" id="UP000186583">
    <property type="component" value="Unassembled WGS sequence"/>
</dbReference>
<name>A0A1Q8RQB5_9PEZI</name>
<reference evidence="3 4" key="1">
    <citation type="submission" date="2016-11" db="EMBL/GenBank/DDBJ databases">
        <title>Draft Genome Assembly of Colletotrichum chlorophyti a pathogen of herbaceous plants.</title>
        <authorList>
            <person name="Gan P."/>
            <person name="Narusaka M."/>
            <person name="Tsushima A."/>
            <person name="Narusaka Y."/>
            <person name="Takano Y."/>
            <person name="Shirasu K."/>
        </authorList>
    </citation>
    <scope>NUCLEOTIDE SEQUENCE [LARGE SCALE GENOMIC DNA]</scope>
    <source>
        <strain evidence="3 4">NTL11</strain>
    </source>
</reference>
<evidence type="ECO:0000256" key="2">
    <source>
        <dbReference type="SAM" id="MobiDB-lite"/>
    </source>
</evidence>
<accession>A0A1Q8RQB5</accession>
<feature type="compositionally biased region" description="Polar residues" evidence="2">
    <location>
        <begin position="284"/>
        <end position="299"/>
    </location>
</feature>
<feature type="region of interest" description="Disordered" evidence="2">
    <location>
        <begin position="431"/>
        <end position="494"/>
    </location>
</feature>
<protein>
    <submittedName>
        <fullName evidence="3">Uncharacterized protein</fullName>
    </submittedName>
</protein>
<dbReference type="EMBL" id="MPGH01000127">
    <property type="protein sequence ID" value="OLN86501.1"/>
    <property type="molecule type" value="Genomic_DNA"/>
</dbReference>
<feature type="compositionally biased region" description="Pro residues" evidence="2">
    <location>
        <begin position="79"/>
        <end position="90"/>
    </location>
</feature>
<evidence type="ECO:0000313" key="4">
    <source>
        <dbReference type="Proteomes" id="UP000186583"/>
    </source>
</evidence>